<dbReference type="Pfam" id="PF09684">
    <property type="entry name" value="Tail_P2_I"/>
    <property type="match status" value="1"/>
</dbReference>
<dbReference type="EMBL" id="QEKK01000001">
    <property type="protein sequence ID" value="PVY59656.1"/>
    <property type="molecule type" value="Genomic_DNA"/>
</dbReference>
<sequence length="197" mass="22167">MIKSLRDAQIADGLPRVLREQPWAMALSLAVAELHKKTMDYIDGSQIYTAIDLVAEEVLDALAVNWKIDWYDTEYDIEQKRRIVKTALNIRRTMGTVGAAKTQADAIYPGTTLEEWYEYGSTHGKFRLRVNITTVEEREKFQMMSLAEIERRLATAKRFSAHLEEVEYYDAGGTATVYGTAAIAGASIVDYGTAAKF</sequence>
<dbReference type="AlphaFoldDB" id="A0A2U1CFG2"/>
<gene>
    <name evidence="1" type="ORF">C7373_101170</name>
</gene>
<evidence type="ECO:0000313" key="1">
    <source>
        <dbReference type="EMBL" id="PVY59656.1"/>
    </source>
</evidence>
<organism evidence="1 2">
    <name type="scientific">Intestinimonas butyriciproducens</name>
    <dbReference type="NCBI Taxonomy" id="1297617"/>
    <lineage>
        <taxon>Bacteria</taxon>
        <taxon>Bacillati</taxon>
        <taxon>Bacillota</taxon>
        <taxon>Clostridia</taxon>
        <taxon>Eubacteriales</taxon>
        <taxon>Intestinimonas</taxon>
    </lineage>
</organism>
<dbReference type="Proteomes" id="UP000245778">
    <property type="component" value="Unassembled WGS sequence"/>
</dbReference>
<proteinExistence type="predicted"/>
<dbReference type="GeneID" id="93228095"/>
<evidence type="ECO:0000313" key="2">
    <source>
        <dbReference type="Proteomes" id="UP000245778"/>
    </source>
</evidence>
<dbReference type="RefSeq" id="WP_165366528.1">
    <property type="nucleotide sequence ID" value="NZ_CP011524.1"/>
</dbReference>
<accession>A0A2U1CFG2</accession>
<name>A0A2U1CFG2_9FIRM</name>
<reference evidence="1 2" key="1">
    <citation type="submission" date="2018-04" db="EMBL/GenBank/DDBJ databases">
        <title>Genomic Encyclopedia of Type Strains, Phase IV (KMG-IV): sequencing the most valuable type-strain genomes for metagenomic binning, comparative biology and taxonomic classification.</title>
        <authorList>
            <person name="Goeker M."/>
        </authorList>
    </citation>
    <scope>NUCLEOTIDE SEQUENCE [LARGE SCALE GENOMIC DNA]</scope>
    <source>
        <strain evidence="1 2">DSM 26588</strain>
    </source>
</reference>
<protein>
    <submittedName>
        <fullName evidence="1">Phage tail P2-like protein</fullName>
    </submittedName>
</protein>
<dbReference type="InterPro" id="IPR006521">
    <property type="entry name" value="Tail_protein_I"/>
</dbReference>
<comment type="caution">
    <text evidence="1">The sequence shown here is derived from an EMBL/GenBank/DDBJ whole genome shotgun (WGS) entry which is preliminary data.</text>
</comment>